<dbReference type="AlphaFoldDB" id="A0A846QWQ9"/>
<dbReference type="EMBL" id="JAATJJ010000001">
    <property type="protein sequence ID" value="NJB69544.1"/>
    <property type="molecule type" value="Genomic_DNA"/>
</dbReference>
<comment type="caution">
    <text evidence="1">The sequence shown here is derived from an EMBL/GenBank/DDBJ whole genome shotgun (WGS) entry which is preliminary data.</text>
</comment>
<dbReference type="InterPro" id="IPR045607">
    <property type="entry name" value="DUF6452"/>
</dbReference>
<organism evidence="1 2">
    <name type="scientific">Saonia flava</name>
    <dbReference type="NCBI Taxonomy" id="523696"/>
    <lineage>
        <taxon>Bacteria</taxon>
        <taxon>Pseudomonadati</taxon>
        <taxon>Bacteroidota</taxon>
        <taxon>Flavobacteriia</taxon>
        <taxon>Flavobacteriales</taxon>
        <taxon>Flavobacteriaceae</taxon>
        <taxon>Saonia</taxon>
    </lineage>
</organism>
<accession>A0A846QWQ9</accession>
<evidence type="ECO:0000313" key="1">
    <source>
        <dbReference type="EMBL" id="NJB69544.1"/>
    </source>
</evidence>
<gene>
    <name evidence="1" type="ORF">GGR42_000006</name>
</gene>
<dbReference type="Proteomes" id="UP000590442">
    <property type="component" value="Unassembled WGS sequence"/>
</dbReference>
<protein>
    <submittedName>
        <fullName evidence="1">Uncharacterized protein</fullName>
    </submittedName>
</protein>
<dbReference type="RefSeq" id="WP_167959193.1">
    <property type="nucleotide sequence ID" value="NZ_JAATJJ010000001.1"/>
</dbReference>
<keyword evidence="2" id="KW-1185">Reference proteome</keyword>
<sequence>MKKISMALFIVLTIIFVGSCEKDDICVDGDTPLLVIAFYNIADTAVAKAVPKLRVGGIDNEFTVNTISDRTNLDSIGLPLKTNDVSTSYVLIKDSADDEDNNEIGNGDVLTFSYTIKKKFVSRACGFVANFENLSVGLEPDANEWIQDVIIADTIIENQAAAHVKIYH</sequence>
<dbReference type="Pfam" id="PF20050">
    <property type="entry name" value="DUF6452"/>
    <property type="match status" value="1"/>
</dbReference>
<evidence type="ECO:0000313" key="2">
    <source>
        <dbReference type="Proteomes" id="UP000590442"/>
    </source>
</evidence>
<reference evidence="1 2" key="1">
    <citation type="submission" date="2020-03" db="EMBL/GenBank/DDBJ databases">
        <title>Genomic Encyclopedia of Type Strains, Phase IV (KMG-IV): sequencing the most valuable type-strain genomes for metagenomic binning, comparative biology and taxonomic classification.</title>
        <authorList>
            <person name="Goeker M."/>
        </authorList>
    </citation>
    <scope>NUCLEOTIDE SEQUENCE [LARGE SCALE GENOMIC DNA]</scope>
    <source>
        <strain evidence="1 2">DSM 29762</strain>
    </source>
</reference>
<name>A0A846QWQ9_9FLAO</name>
<dbReference type="PROSITE" id="PS51257">
    <property type="entry name" value="PROKAR_LIPOPROTEIN"/>
    <property type="match status" value="1"/>
</dbReference>
<proteinExistence type="predicted"/>